<keyword evidence="4" id="KW-0653">Protein transport</keyword>
<gene>
    <name evidence="6" type="ORF">KIN20_019857</name>
</gene>
<dbReference type="InterPro" id="IPR029175">
    <property type="entry name" value="EXOC2/Sec5"/>
</dbReference>
<evidence type="ECO:0000259" key="5">
    <source>
        <dbReference type="Pfam" id="PF15469"/>
    </source>
</evidence>
<dbReference type="InterPro" id="IPR039481">
    <property type="entry name" value="EXOC2/Sec5_N_dom"/>
</dbReference>
<evidence type="ECO:0000256" key="1">
    <source>
        <dbReference type="ARBA" id="ARBA00010578"/>
    </source>
</evidence>
<dbReference type="GO" id="GO:0006893">
    <property type="term" value="P:Golgi to plasma membrane transport"/>
    <property type="evidence" value="ECO:0007669"/>
    <property type="project" value="UniProtKB-UniRule"/>
</dbReference>
<dbReference type="GO" id="GO:0015031">
    <property type="term" value="P:protein transport"/>
    <property type="evidence" value="ECO:0007669"/>
    <property type="project" value="UniProtKB-KW"/>
</dbReference>
<feature type="domain" description="Exocyst complex component EXOC2/Sec5 N-terminal" evidence="5">
    <location>
        <begin position="1"/>
        <end position="266"/>
    </location>
</feature>
<evidence type="ECO:0000256" key="3">
    <source>
        <dbReference type="ARBA" id="ARBA00022483"/>
    </source>
</evidence>
<reference evidence="6" key="1">
    <citation type="submission" date="2021-06" db="EMBL/GenBank/DDBJ databases">
        <title>Parelaphostrongylus tenuis whole genome reference sequence.</title>
        <authorList>
            <person name="Garwood T.J."/>
            <person name="Larsen P.A."/>
            <person name="Fountain-Jones N.M."/>
            <person name="Garbe J.R."/>
            <person name="Macchietto M.G."/>
            <person name="Kania S.A."/>
            <person name="Gerhold R.W."/>
            <person name="Richards J.E."/>
            <person name="Wolf T.M."/>
        </authorList>
    </citation>
    <scope>NUCLEOTIDE SEQUENCE</scope>
    <source>
        <strain evidence="6">MNPRO001-30</strain>
        <tissue evidence="6">Meninges</tissue>
    </source>
</reference>
<name>A0AAD5QSR7_PARTN</name>
<evidence type="ECO:0000256" key="4">
    <source>
        <dbReference type="RuleBase" id="RU365069"/>
    </source>
</evidence>
<dbReference type="EMBL" id="JAHQIW010003963">
    <property type="protein sequence ID" value="KAJ1360792.1"/>
    <property type="molecule type" value="Genomic_DNA"/>
</dbReference>
<sequence>MRDALSTSNYPGEVCLFSRDRFRITLIDIFVHLIVAIRHCLDRLLHLRGDLKSPMNLDLSRKDDEKSHLTTRKLLISICNLEFILDTALQNITRRMFDCGIKCADEIYEKSKAKLTMYRQTLVRCYITIKSTAFSAIIDSVNYDYIPDDDVSDYAKEIMMCCVLQQAELELCSPQLTLECLQATVQGAFDYLLDHLEAREPASNREAAQRVIDICALEQALGSFTNLETRTHVNSYRAGLVGQLDQRKLQRCLSNMRGSMRMAIDSLEGGAEDNLNTSDI</sequence>
<dbReference type="PANTHER" id="PTHR13043:SF1">
    <property type="entry name" value="EXOCYST COMPLEX COMPONENT 2"/>
    <property type="match status" value="1"/>
</dbReference>
<accession>A0AAD5QSR7</accession>
<proteinExistence type="inferred from homology"/>
<protein>
    <recommendedName>
        <fullName evidence="4">Exocyst complex component 2</fullName>
    </recommendedName>
</protein>
<organism evidence="6 7">
    <name type="scientific">Parelaphostrongylus tenuis</name>
    <name type="common">Meningeal worm</name>
    <dbReference type="NCBI Taxonomy" id="148309"/>
    <lineage>
        <taxon>Eukaryota</taxon>
        <taxon>Metazoa</taxon>
        <taxon>Ecdysozoa</taxon>
        <taxon>Nematoda</taxon>
        <taxon>Chromadorea</taxon>
        <taxon>Rhabditida</taxon>
        <taxon>Rhabditina</taxon>
        <taxon>Rhabditomorpha</taxon>
        <taxon>Strongyloidea</taxon>
        <taxon>Metastrongylidae</taxon>
        <taxon>Parelaphostrongylus</taxon>
    </lineage>
</organism>
<comment type="function">
    <text evidence="4">Component of the exocyst complex involved in the docking of exocytic vesicles with fusion sites on the plasma membrane.</text>
</comment>
<evidence type="ECO:0000313" key="7">
    <source>
        <dbReference type="Proteomes" id="UP001196413"/>
    </source>
</evidence>
<dbReference type="Proteomes" id="UP001196413">
    <property type="component" value="Unassembled WGS sequence"/>
</dbReference>
<dbReference type="Pfam" id="PF15469">
    <property type="entry name" value="Sec5"/>
    <property type="match status" value="1"/>
</dbReference>
<comment type="similarity">
    <text evidence="1 4">Belongs to the SEC5 family.</text>
</comment>
<keyword evidence="3 4" id="KW-0268">Exocytosis</keyword>
<comment type="subunit">
    <text evidence="4">Component of the exocyst complex.</text>
</comment>
<comment type="caution">
    <text evidence="6">The sequence shown here is derived from an EMBL/GenBank/DDBJ whole genome shotgun (WGS) entry which is preliminary data.</text>
</comment>
<dbReference type="PANTHER" id="PTHR13043">
    <property type="entry name" value="EXOCYST COMPLEX COMPONENT SEC5"/>
    <property type="match status" value="1"/>
</dbReference>
<keyword evidence="2 4" id="KW-0813">Transport</keyword>
<dbReference type="GO" id="GO:0000145">
    <property type="term" value="C:exocyst"/>
    <property type="evidence" value="ECO:0007669"/>
    <property type="project" value="UniProtKB-UniRule"/>
</dbReference>
<keyword evidence="7" id="KW-1185">Reference proteome</keyword>
<dbReference type="AlphaFoldDB" id="A0AAD5QSR7"/>
<evidence type="ECO:0000256" key="2">
    <source>
        <dbReference type="ARBA" id="ARBA00022448"/>
    </source>
</evidence>
<evidence type="ECO:0000313" key="6">
    <source>
        <dbReference type="EMBL" id="KAJ1360792.1"/>
    </source>
</evidence>
<dbReference type="GO" id="GO:0006887">
    <property type="term" value="P:exocytosis"/>
    <property type="evidence" value="ECO:0007669"/>
    <property type="project" value="UniProtKB-KW"/>
</dbReference>